<sequence length="299" mass="32692">MDIASLNENFGIPGVLVFEEHGELTRTVITTPSASASIYLQGGHVAEWQPAGTAPVLFTSGNSAYKKGKAIRGGIPVIFPWFGDRHDGQPGPAHGFARTEEWEFGFAALAGDDLHMSLLLTPNETSRKLGFDHFRVVFHLVIGRELHLKLSVVSDAETPLVYEEAFHTYFAVGDVRETSVTGLHNVEYLDKRDGGAQKTQVDDPLVLTRDTDRVYLDTQSTCVIDDKGNKRKIKVAKTNSSTTIVWNPWTELTAKMADMEPGGWEGMICIESANAADASITLAHGEIHHMGCVISVDLD</sequence>
<evidence type="ECO:0000256" key="4">
    <source>
        <dbReference type="PIRNR" id="PIRNR016020"/>
    </source>
</evidence>
<evidence type="ECO:0000256" key="3">
    <source>
        <dbReference type="ARBA" id="ARBA00023235"/>
    </source>
</evidence>
<dbReference type="PANTHER" id="PTHR11122:SF13">
    <property type="entry name" value="GLUCOSE-6-PHOSPHATE 1-EPIMERASE"/>
    <property type="match status" value="1"/>
</dbReference>
<dbReference type="InterPro" id="IPR011013">
    <property type="entry name" value="Gal_mutarotase_sf_dom"/>
</dbReference>
<keyword evidence="3 4" id="KW-0413">Isomerase</keyword>
<dbReference type="Pfam" id="PF01263">
    <property type="entry name" value="Aldose_epim"/>
    <property type="match status" value="1"/>
</dbReference>
<name>A0A7W8E4D3_9BACT</name>
<organism evidence="6 7">
    <name type="scientific">Granulicella aggregans</name>
    <dbReference type="NCBI Taxonomy" id="474949"/>
    <lineage>
        <taxon>Bacteria</taxon>
        <taxon>Pseudomonadati</taxon>
        <taxon>Acidobacteriota</taxon>
        <taxon>Terriglobia</taxon>
        <taxon>Terriglobales</taxon>
        <taxon>Acidobacteriaceae</taxon>
        <taxon>Granulicella</taxon>
    </lineage>
</organism>
<dbReference type="AlphaFoldDB" id="A0A7W8E4D3"/>
<evidence type="ECO:0000313" key="6">
    <source>
        <dbReference type="EMBL" id="MBB5058381.1"/>
    </source>
</evidence>
<comment type="caution">
    <text evidence="6">The sequence shown here is derived from an EMBL/GenBank/DDBJ whole genome shotgun (WGS) entry which is preliminary data.</text>
</comment>
<feature type="active site" evidence="5">
    <location>
        <position position="167"/>
    </location>
</feature>
<evidence type="ECO:0000313" key="7">
    <source>
        <dbReference type="Proteomes" id="UP000540989"/>
    </source>
</evidence>
<dbReference type="Gene3D" id="2.70.98.10">
    <property type="match status" value="1"/>
</dbReference>
<dbReference type="EC" id="5.1.3.15" evidence="4"/>
<dbReference type="Proteomes" id="UP000540989">
    <property type="component" value="Unassembled WGS sequence"/>
</dbReference>
<dbReference type="InterPro" id="IPR014718">
    <property type="entry name" value="GH-type_carb-bd"/>
</dbReference>
<evidence type="ECO:0000256" key="1">
    <source>
        <dbReference type="ARBA" id="ARBA00001096"/>
    </source>
</evidence>
<feature type="active site" evidence="5">
    <location>
        <position position="271"/>
    </location>
</feature>
<dbReference type="InterPro" id="IPR008183">
    <property type="entry name" value="Aldose_1/G6P_1-epimerase"/>
</dbReference>
<protein>
    <recommendedName>
        <fullName evidence="4">Putative glucose-6-phosphate 1-epimerase</fullName>
        <ecNumber evidence="4">5.1.3.15</ecNumber>
    </recommendedName>
</protein>
<accession>A0A7W8E4D3</accession>
<dbReference type="InterPro" id="IPR025532">
    <property type="entry name" value="G6P_1-epimerase"/>
</dbReference>
<evidence type="ECO:0000256" key="2">
    <source>
        <dbReference type="ARBA" id="ARBA00005866"/>
    </source>
</evidence>
<dbReference type="EMBL" id="JACHIP010000004">
    <property type="protein sequence ID" value="MBB5058381.1"/>
    <property type="molecule type" value="Genomic_DNA"/>
</dbReference>
<gene>
    <name evidence="6" type="ORF">HDF16_003095</name>
</gene>
<dbReference type="GO" id="GO:0047938">
    <property type="term" value="F:glucose-6-phosphate 1-epimerase activity"/>
    <property type="evidence" value="ECO:0007669"/>
    <property type="project" value="UniProtKB-UniRule"/>
</dbReference>
<dbReference type="CDD" id="cd09020">
    <property type="entry name" value="D-hex-6-P-epi_like"/>
    <property type="match status" value="1"/>
</dbReference>
<comment type="catalytic activity">
    <reaction evidence="1">
        <text>alpha-D-glucose 6-phosphate = beta-D-glucose 6-phosphate</text>
        <dbReference type="Rhea" id="RHEA:16249"/>
        <dbReference type="ChEBI" id="CHEBI:58225"/>
        <dbReference type="ChEBI" id="CHEBI:58247"/>
        <dbReference type="EC" id="5.1.3.15"/>
    </reaction>
</comment>
<keyword evidence="7" id="KW-1185">Reference proteome</keyword>
<dbReference type="PIRSF" id="PIRSF016020">
    <property type="entry name" value="PHexose_mutarotase"/>
    <property type="match status" value="1"/>
</dbReference>
<comment type="similarity">
    <text evidence="2 4">Belongs to the glucose-6-phosphate 1-epimerase family.</text>
</comment>
<dbReference type="GO" id="GO:0030246">
    <property type="term" value="F:carbohydrate binding"/>
    <property type="evidence" value="ECO:0007669"/>
    <property type="project" value="UniProtKB-UniRule"/>
</dbReference>
<dbReference type="PANTHER" id="PTHR11122">
    <property type="entry name" value="APOSPORY-ASSOCIATED PROTEIN C-RELATED"/>
    <property type="match status" value="1"/>
</dbReference>
<dbReference type="GO" id="GO:0005975">
    <property type="term" value="P:carbohydrate metabolic process"/>
    <property type="evidence" value="ECO:0007669"/>
    <property type="project" value="InterPro"/>
</dbReference>
<proteinExistence type="inferred from homology"/>
<dbReference type="SUPFAM" id="SSF74650">
    <property type="entry name" value="Galactose mutarotase-like"/>
    <property type="match status" value="1"/>
</dbReference>
<reference evidence="6 7" key="1">
    <citation type="submission" date="2020-08" db="EMBL/GenBank/DDBJ databases">
        <title>Genomic Encyclopedia of Type Strains, Phase IV (KMG-V): Genome sequencing to study the core and pangenomes of soil and plant-associated prokaryotes.</title>
        <authorList>
            <person name="Whitman W."/>
        </authorList>
    </citation>
    <scope>NUCLEOTIDE SEQUENCE [LARGE SCALE GENOMIC DNA]</scope>
    <source>
        <strain evidence="6 7">M8UP14</strain>
    </source>
</reference>
<evidence type="ECO:0000256" key="5">
    <source>
        <dbReference type="PIRSR" id="PIRSR016020-1"/>
    </source>
</evidence>